<feature type="transmembrane region" description="Helical" evidence="2">
    <location>
        <begin position="42"/>
        <end position="65"/>
    </location>
</feature>
<protein>
    <submittedName>
        <fullName evidence="3">Uncharacterized protein</fullName>
    </submittedName>
</protein>
<dbReference type="PATRIC" id="fig|698760.3.peg.1782"/>
<evidence type="ECO:0000256" key="1">
    <source>
        <dbReference type="SAM" id="MobiDB-lite"/>
    </source>
</evidence>
<dbReference type="EMBL" id="AEJB01000138">
    <property type="protein sequence ID" value="ELP69545.1"/>
    <property type="molecule type" value="Genomic_DNA"/>
</dbReference>
<gene>
    <name evidence="3" type="ORF">STRTUCAR8_00599</name>
</gene>
<name>L7FFU5_STRT8</name>
<feature type="transmembrane region" description="Helical" evidence="2">
    <location>
        <begin position="71"/>
        <end position="92"/>
    </location>
</feature>
<dbReference type="Pfam" id="PF04341">
    <property type="entry name" value="DUF485"/>
    <property type="match status" value="1"/>
</dbReference>
<keyword evidence="2" id="KW-0472">Membrane</keyword>
<evidence type="ECO:0000313" key="4">
    <source>
        <dbReference type="Proteomes" id="UP000010931"/>
    </source>
</evidence>
<feature type="compositionally biased region" description="Pro residues" evidence="1">
    <location>
        <begin position="1"/>
        <end position="16"/>
    </location>
</feature>
<dbReference type="Proteomes" id="UP000010931">
    <property type="component" value="Unassembled WGS sequence"/>
</dbReference>
<keyword evidence="2" id="KW-1133">Transmembrane helix</keyword>
<comment type="caution">
    <text evidence="3">The sequence shown here is derived from an EMBL/GenBank/DDBJ whole genome shotgun (WGS) entry which is preliminary data.</text>
</comment>
<keyword evidence="4" id="KW-1185">Reference proteome</keyword>
<dbReference type="InterPro" id="IPR007436">
    <property type="entry name" value="DUF485"/>
</dbReference>
<organism evidence="3 4">
    <name type="scientific">Streptomyces turgidiscabies (strain Car8)</name>
    <dbReference type="NCBI Taxonomy" id="698760"/>
    <lineage>
        <taxon>Bacteria</taxon>
        <taxon>Bacillati</taxon>
        <taxon>Actinomycetota</taxon>
        <taxon>Actinomycetes</taxon>
        <taxon>Kitasatosporales</taxon>
        <taxon>Streptomycetaceae</taxon>
        <taxon>Streptomyces</taxon>
    </lineage>
</organism>
<feature type="region of interest" description="Disordered" evidence="1">
    <location>
        <begin position="1"/>
        <end position="31"/>
    </location>
</feature>
<sequence>MHPHFPPNPPGSPPAPLQTHNAGRSQHVSGLRETAHRAQRDFLVVNGVPFAVGITLSCFTDVPAVQVYGKLTLGLVWGVLQCALFIATAWLYDMRSTRSADPLEQALASDVLHTDVSDVASVNGSRWVTR</sequence>
<accession>L7FFU5</accession>
<evidence type="ECO:0000313" key="3">
    <source>
        <dbReference type="EMBL" id="ELP69545.1"/>
    </source>
</evidence>
<feature type="compositionally biased region" description="Polar residues" evidence="1">
    <location>
        <begin position="18"/>
        <end position="28"/>
    </location>
</feature>
<evidence type="ECO:0000256" key="2">
    <source>
        <dbReference type="SAM" id="Phobius"/>
    </source>
</evidence>
<keyword evidence="2" id="KW-0812">Transmembrane</keyword>
<reference evidence="3 4" key="1">
    <citation type="journal article" date="2011" name="Plasmid">
        <title>Streptomyces turgidiscabies Car8 contains a modular pathogenicity island that shares virulence genes with other actinobacterial plant pathogens.</title>
        <authorList>
            <person name="Huguet-Tapia J.C."/>
            <person name="Badger J.H."/>
            <person name="Loria R."/>
            <person name="Pettis G.S."/>
        </authorList>
    </citation>
    <scope>NUCLEOTIDE SEQUENCE [LARGE SCALE GENOMIC DNA]</scope>
    <source>
        <strain evidence="3 4">Car8</strain>
    </source>
</reference>
<dbReference type="AlphaFoldDB" id="L7FFU5"/>
<proteinExistence type="predicted"/>